<dbReference type="AlphaFoldDB" id="A0A1Y2LY85"/>
<evidence type="ECO:0000313" key="2">
    <source>
        <dbReference type="EMBL" id="OSS48743.1"/>
    </source>
</evidence>
<sequence length="312" mass="34779">MYVDAACWRSVSRARESVSQASPALPCYYVFCLRVQRRPCEQFGSYLPRYYFLSQTLCVSSACVLALPDLTPPRISPIFPRLTAQDLSHGKAVLRRGRITSGNATPCQNAHPVHITFRIFSQVVLAPIMPPQTRKATAAAEQAKDDRQVVLRLAGLPSYPYGPDTHAPSENSRALRASKQPRTSMAELVNGNRSSLTVEPRAKNALEQIEESLGVLKKEFHAHKQTSGNMVSDLNNATNRTIALEEELRDLRDRERRQRLDSAVKIDDLSLQLTKQKAKAASDLSNAYQEINDCKINAHSTSAMSNRRNCKS</sequence>
<keyword evidence="3" id="KW-1185">Reference proteome</keyword>
<feature type="region of interest" description="Disordered" evidence="1">
    <location>
        <begin position="160"/>
        <end position="184"/>
    </location>
</feature>
<evidence type="ECO:0000313" key="3">
    <source>
        <dbReference type="Proteomes" id="UP000193240"/>
    </source>
</evidence>
<protein>
    <submittedName>
        <fullName evidence="2">Uncharacterized protein</fullName>
    </submittedName>
</protein>
<proteinExistence type="predicted"/>
<dbReference type="InParanoid" id="A0A1Y2LY85"/>
<accession>A0A1Y2LY85</accession>
<dbReference type="EMBL" id="KZ107845">
    <property type="protein sequence ID" value="OSS48743.1"/>
    <property type="molecule type" value="Genomic_DNA"/>
</dbReference>
<gene>
    <name evidence="2" type="ORF">B5807_07164</name>
</gene>
<reference evidence="2 3" key="1">
    <citation type="journal article" date="2017" name="Genome Announc.">
        <title>Genome sequence of the saprophytic ascomycete Epicoccum nigrum ICMP 19927 strain isolated from New Zealand.</title>
        <authorList>
            <person name="Fokin M."/>
            <person name="Fleetwood D."/>
            <person name="Weir B.S."/>
            <person name="Villas-Boas S.G."/>
        </authorList>
    </citation>
    <scope>NUCLEOTIDE SEQUENCE [LARGE SCALE GENOMIC DNA]</scope>
    <source>
        <strain evidence="2 3">ICMP 19927</strain>
    </source>
</reference>
<organism evidence="2 3">
    <name type="scientific">Epicoccum nigrum</name>
    <name type="common">Soil fungus</name>
    <name type="synonym">Epicoccum purpurascens</name>
    <dbReference type="NCBI Taxonomy" id="105696"/>
    <lineage>
        <taxon>Eukaryota</taxon>
        <taxon>Fungi</taxon>
        <taxon>Dikarya</taxon>
        <taxon>Ascomycota</taxon>
        <taxon>Pezizomycotina</taxon>
        <taxon>Dothideomycetes</taxon>
        <taxon>Pleosporomycetidae</taxon>
        <taxon>Pleosporales</taxon>
        <taxon>Pleosporineae</taxon>
        <taxon>Didymellaceae</taxon>
        <taxon>Epicoccum</taxon>
    </lineage>
</organism>
<evidence type="ECO:0000256" key="1">
    <source>
        <dbReference type="SAM" id="MobiDB-lite"/>
    </source>
</evidence>
<dbReference type="Proteomes" id="UP000193240">
    <property type="component" value="Unassembled WGS sequence"/>
</dbReference>
<name>A0A1Y2LY85_EPING</name>